<dbReference type="GO" id="GO:0006605">
    <property type="term" value="P:protein targeting"/>
    <property type="evidence" value="ECO:0007669"/>
    <property type="project" value="InterPro"/>
</dbReference>
<dbReference type="STRING" id="390270.SAMN04488005_2480"/>
<proteinExistence type="inferred from homology"/>
<keyword evidence="8" id="KW-0282">Flagellum</keyword>
<dbReference type="PANTHER" id="PTHR30065">
    <property type="entry name" value="FLAGELLAR BIOSYNTHETIC PROTEIN FLIR"/>
    <property type="match status" value="1"/>
</dbReference>
<keyword evidence="5 7" id="KW-1133">Transmembrane helix</keyword>
<keyword evidence="4 7" id="KW-0812">Transmembrane</keyword>
<dbReference type="InterPro" id="IPR002010">
    <property type="entry name" value="T3SS_IM_R"/>
</dbReference>
<dbReference type="EMBL" id="FOYP01000002">
    <property type="protein sequence ID" value="SFR51857.1"/>
    <property type="molecule type" value="Genomic_DNA"/>
</dbReference>
<evidence type="ECO:0000256" key="1">
    <source>
        <dbReference type="ARBA" id="ARBA00004651"/>
    </source>
</evidence>
<dbReference type="Pfam" id="PF01311">
    <property type="entry name" value="Bac_export_1"/>
    <property type="match status" value="1"/>
</dbReference>
<comment type="similarity">
    <text evidence="2">Belongs to the FliR/MopE/SpaR family.</text>
</comment>
<evidence type="ECO:0000256" key="5">
    <source>
        <dbReference type="ARBA" id="ARBA00022989"/>
    </source>
</evidence>
<keyword evidence="3" id="KW-1003">Cell membrane</keyword>
<feature type="transmembrane region" description="Helical" evidence="7">
    <location>
        <begin position="215"/>
        <end position="235"/>
    </location>
</feature>
<dbReference type="OrthoDB" id="9779817at2"/>
<keyword evidence="8" id="KW-0969">Cilium</keyword>
<feature type="transmembrane region" description="Helical" evidence="7">
    <location>
        <begin position="15"/>
        <end position="35"/>
    </location>
</feature>
<dbReference type="PANTHER" id="PTHR30065:SF8">
    <property type="entry name" value="FLAGELLAR BIOSYNTHETIC PROTEIN FLIR"/>
    <property type="match status" value="1"/>
</dbReference>
<feature type="transmembrane region" description="Helical" evidence="7">
    <location>
        <begin position="186"/>
        <end position="208"/>
    </location>
</feature>
<evidence type="ECO:0000256" key="4">
    <source>
        <dbReference type="ARBA" id="ARBA00022692"/>
    </source>
</evidence>
<keyword evidence="6 7" id="KW-0472">Membrane</keyword>
<keyword evidence="8" id="KW-0966">Cell projection</keyword>
<dbReference type="RefSeq" id="WP_090200742.1">
    <property type="nucleotide sequence ID" value="NZ_FOYP01000002.1"/>
</dbReference>
<evidence type="ECO:0000313" key="8">
    <source>
        <dbReference type="EMBL" id="SFR51857.1"/>
    </source>
</evidence>
<feature type="transmembrane region" description="Helical" evidence="7">
    <location>
        <begin position="86"/>
        <end position="108"/>
    </location>
</feature>
<reference evidence="9" key="1">
    <citation type="submission" date="2016-10" db="EMBL/GenBank/DDBJ databases">
        <authorList>
            <person name="Varghese N."/>
            <person name="Submissions S."/>
        </authorList>
    </citation>
    <scope>NUCLEOTIDE SEQUENCE [LARGE SCALE GENOMIC DNA]</scope>
    <source>
        <strain evidence="9">DSM 26879</strain>
    </source>
</reference>
<feature type="transmembrane region" description="Helical" evidence="7">
    <location>
        <begin position="129"/>
        <end position="156"/>
    </location>
</feature>
<evidence type="ECO:0000256" key="6">
    <source>
        <dbReference type="ARBA" id="ARBA00023136"/>
    </source>
</evidence>
<accession>A0A1I6HC43</accession>
<comment type="subcellular location">
    <subcellularLocation>
        <location evidence="1">Cell membrane</location>
        <topology evidence="1">Multi-pass membrane protein</topology>
    </subcellularLocation>
</comment>
<organism evidence="8 9">
    <name type="scientific">Yoonia tamlensis</name>
    <dbReference type="NCBI Taxonomy" id="390270"/>
    <lineage>
        <taxon>Bacteria</taxon>
        <taxon>Pseudomonadati</taxon>
        <taxon>Pseudomonadota</taxon>
        <taxon>Alphaproteobacteria</taxon>
        <taxon>Rhodobacterales</taxon>
        <taxon>Paracoccaceae</taxon>
        <taxon>Yoonia</taxon>
    </lineage>
</organism>
<feature type="transmembrane region" description="Helical" evidence="7">
    <location>
        <begin position="47"/>
        <end position="66"/>
    </location>
</feature>
<keyword evidence="9" id="KW-1185">Reference proteome</keyword>
<dbReference type="Proteomes" id="UP000199478">
    <property type="component" value="Unassembled WGS sequence"/>
</dbReference>
<dbReference type="GO" id="GO:0005886">
    <property type="term" value="C:plasma membrane"/>
    <property type="evidence" value="ECO:0007669"/>
    <property type="project" value="UniProtKB-SubCell"/>
</dbReference>
<gene>
    <name evidence="8" type="ORF">SAMN04488005_2480</name>
</gene>
<evidence type="ECO:0000256" key="7">
    <source>
        <dbReference type="SAM" id="Phobius"/>
    </source>
</evidence>
<dbReference type="PRINTS" id="PR00953">
    <property type="entry name" value="TYPE3IMRPROT"/>
</dbReference>
<dbReference type="AlphaFoldDB" id="A0A1I6HC43"/>
<name>A0A1I6HC43_9RHOB</name>
<evidence type="ECO:0000313" key="9">
    <source>
        <dbReference type="Proteomes" id="UP000199478"/>
    </source>
</evidence>
<evidence type="ECO:0000256" key="2">
    <source>
        <dbReference type="ARBA" id="ARBA00009772"/>
    </source>
</evidence>
<evidence type="ECO:0000256" key="3">
    <source>
        <dbReference type="ARBA" id="ARBA00022475"/>
    </source>
</evidence>
<protein>
    <submittedName>
        <fullName evidence="8">Flagellar biosynthetic protein FliR</fullName>
    </submittedName>
</protein>
<sequence length="260" mass="27056">MIADLMYLFPLSQSALWTGFVVFLRVGAMMAAMPAFGDQAVPIRVRLALSLAFTFIVAPAIAPTISPYPGGLLRAVSQAGPEVVTGLFFGLFLRFFILALQIVGSIAAQSTSLSQLFGGSAGVDPLPAIGHLLVVGGTALAAMLGLHVQVAAYMILTYEMVPVGVMLAGDQVISLGLGEVRRIFELGFSLSAPFLIASLVYNVVLGVINRAMPQLIVSFVGAPAITAGGMILLLLTAPILLGLWHGAFVGFMAAPFGPIP</sequence>